<keyword evidence="2" id="KW-1185">Reference proteome</keyword>
<gene>
    <name evidence="1" type="ORF">Cboi01_000443300</name>
</gene>
<evidence type="ECO:0000313" key="1">
    <source>
        <dbReference type="EMBL" id="GME96908.1"/>
    </source>
</evidence>
<protein>
    <submittedName>
        <fullName evidence="1">Unnamed protein product</fullName>
    </submittedName>
</protein>
<reference evidence="1" key="1">
    <citation type="submission" date="2023-04" db="EMBL/GenBank/DDBJ databases">
        <title>Candida boidinii NBRC 1967.</title>
        <authorList>
            <person name="Ichikawa N."/>
            <person name="Sato H."/>
            <person name="Tonouchi N."/>
        </authorList>
    </citation>
    <scope>NUCLEOTIDE SEQUENCE</scope>
    <source>
        <strain evidence="1">NBRC 1967</strain>
    </source>
</reference>
<dbReference type="Proteomes" id="UP001165101">
    <property type="component" value="Unassembled WGS sequence"/>
</dbReference>
<organism evidence="1 2">
    <name type="scientific">Candida boidinii</name>
    <name type="common">Yeast</name>
    <dbReference type="NCBI Taxonomy" id="5477"/>
    <lineage>
        <taxon>Eukaryota</taxon>
        <taxon>Fungi</taxon>
        <taxon>Dikarya</taxon>
        <taxon>Ascomycota</taxon>
        <taxon>Saccharomycotina</taxon>
        <taxon>Pichiomycetes</taxon>
        <taxon>Pichiales</taxon>
        <taxon>Pichiaceae</taxon>
        <taxon>Ogataea</taxon>
        <taxon>Ogataea/Candida clade</taxon>
    </lineage>
</organism>
<sequence length="568" mass="67129">MTLKLEKSQLGNSGFDALINLVSPTKPFNPVYLFIVILIIRLFNGLTIKTFFQADEYWQALEPAHFYIFGNGYLTWEWKQGLRSFLHPLLFSIPYKLCSYYNLNYYYILILPKLLQCVFCSIGEFYLYKLTYKLTQNELISKLTLVLSLISAFNWFCYTRTFSNSLEMVLTIISLYYLPLNKDEILISNKNLKNILISVSLALISIVIRPTSLIIWSILMLNLVINLFLTSKIFIILPMIFITVSILAINFLIDFNFYGNNNGNLIIPMLKFIEFNFTKSLSRFYGVSRLDFYFLQAIPILMLTLLPFLLIGLYNYNKKIYKDLNKLIIVSIIYLIIFSMIQHKEFRFIYPIKPILLIISSMGIIKLSKSINQLNFKLIVILIILINSFLGFYFTQYHESGVIEITRFLRNEITETNSIRDLDLPIEVGFLTPCHSTPFQSHFHLDPSMADIWFLTCEPPLHLQDISELKYYRDESDLFYDDPIKFIDENFPDINSNSKWIDLKIDDNISKYPHNWPDYLVIFQHMESFMIENYIELGKNYIEYKRLFNSRFHWDHRRTGDLIIYKKS</sequence>
<name>A0ACB5TX10_CANBO</name>
<evidence type="ECO:0000313" key="2">
    <source>
        <dbReference type="Proteomes" id="UP001165101"/>
    </source>
</evidence>
<proteinExistence type="predicted"/>
<dbReference type="EMBL" id="BSXV01002858">
    <property type="protein sequence ID" value="GME96908.1"/>
    <property type="molecule type" value="Genomic_DNA"/>
</dbReference>
<comment type="caution">
    <text evidence="1">The sequence shown here is derived from an EMBL/GenBank/DDBJ whole genome shotgun (WGS) entry which is preliminary data.</text>
</comment>
<accession>A0ACB5TX10</accession>